<keyword evidence="1" id="KW-0175">Coiled coil</keyword>
<accession>K2NBP9</accession>
<dbReference type="EMBL" id="AHKC01009912">
    <property type="protein sequence ID" value="EKF32316.1"/>
    <property type="molecule type" value="Genomic_DNA"/>
</dbReference>
<evidence type="ECO:0000313" key="3">
    <source>
        <dbReference type="EMBL" id="EKF32316.1"/>
    </source>
</evidence>
<dbReference type="Proteomes" id="UP000007350">
    <property type="component" value="Unassembled WGS sequence"/>
</dbReference>
<proteinExistence type="predicted"/>
<feature type="region of interest" description="Disordered" evidence="2">
    <location>
        <begin position="200"/>
        <end position="231"/>
    </location>
</feature>
<feature type="compositionally biased region" description="Acidic residues" evidence="2">
    <location>
        <begin position="77"/>
        <end position="91"/>
    </location>
</feature>
<evidence type="ECO:0000313" key="4">
    <source>
        <dbReference type="Proteomes" id="UP000007350"/>
    </source>
</evidence>
<keyword evidence="3" id="KW-0418">Kinase</keyword>
<reference evidence="3 4" key="1">
    <citation type="journal article" date="2012" name="BMC Genomics">
        <title>Comparative genomic analysis of human infective Trypanosoma cruzi lineages with the bat-restricted subspecies T. cruzi marinkellei.</title>
        <authorList>
            <person name="Franzen O."/>
            <person name="Talavera-Lopez C."/>
            <person name="Ochaya S."/>
            <person name="Butler C.E."/>
            <person name="Messenger L.A."/>
            <person name="Lewis M.D."/>
            <person name="Llewellyn M.S."/>
            <person name="Marinkelle C.J."/>
            <person name="Tyler K.M."/>
            <person name="Miles M.A."/>
            <person name="Andersson B."/>
        </authorList>
    </citation>
    <scope>NUCLEOTIDE SEQUENCE [LARGE SCALE GENOMIC DNA]</scope>
    <source>
        <strain evidence="3 4">B7</strain>
    </source>
</reference>
<gene>
    <name evidence="3" type="ORF">MOQ_003836</name>
</gene>
<evidence type="ECO:0000256" key="2">
    <source>
        <dbReference type="SAM" id="MobiDB-lite"/>
    </source>
</evidence>
<feature type="region of interest" description="Disordered" evidence="2">
    <location>
        <begin position="75"/>
        <end position="133"/>
    </location>
</feature>
<organism evidence="3 4">
    <name type="scientific">Trypanosoma cruzi marinkellei</name>
    <dbReference type="NCBI Taxonomy" id="85056"/>
    <lineage>
        <taxon>Eukaryota</taxon>
        <taxon>Discoba</taxon>
        <taxon>Euglenozoa</taxon>
        <taxon>Kinetoplastea</taxon>
        <taxon>Metakinetoplastina</taxon>
        <taxon>Trypanosomatida</taxon>
        <taxon>Trypanosomatidae</taxon>
        <taxon>Trypanosoma</taxon>
        <taxon>Schizotrypanum</taxon>
    </lineage>
</organism>
<protein>
    <submittedName>
        <fullName evidence="3">Phosphatidylinositol-4-phosphate 5-kinase-like, putative</fullName>
    </submittedName>
</protein>
<comment type="caution">
    <text evidence="3">The sequence shown here is derived from an EMBL/GenBank/DDBJ whole genome shotgun (WGS) entry which is preliminary data.</text>
</comment>
<feature type="compositionally biased region" description="Polar residues" evidence="2">
    <location>
        <begin position="111"/>
        <end position="125"/>
    </location>
</feature>
<dbReference type="AlphaFoldDB" id="K2NBP9"/>
<name>K2NBP9_TRYCR</name>
<dbReference type="GO" id="GO:0016301">
    <property type="term" value="F:kinase activity"/>
    <property type="evidence" value="ECO:0007669"/>
    <property type="project" value="UniProtKB-KW"/>
</dbReference>
<keyword evidence="3" id="KW-0808">Transferase</keyword>
<feature type="coiled-coil region" evidence="1">
    <location>
        <begin position="154"/>
        <end position="199"/>
    </location>
</feature>
<feature type="compositionally biased region" description="Low complexity" evidence="2">
    <location>
        <begin position="93"/>
        <end position="105"/>
    </location>
</feature>
<keyword evidence="4" id="KW-1185">Reference proteome</keyword>
<evidence type="ECO:0000256" key="1">
    <source>
        <dbReference type="SAM" id="Coils"/>
    </source>
</evidence>
<sequence>MDTMDNAALQEVVGAFKEEVKRNRLHEKKLQRENRALLRSLLRLQQQQQRERQTCNLQDVPLLPGHDGILQIHKGEEEEEEEEEYSQEGDDISGSSPSWPSSTTTVKAELSVSTSSPRQETTLPTKPNGGVETGVLSDISPTRHNAGNFCEESKEALQARVKLLEKQLLRERLRRKAQAADFTAELEILRVALDEAEKRAARPPPWRGDNAAEFGNDPPLLLRSHDGTSDSNLEYHETPNNELVTHSRTSTAVSMENAEQAVGVEGLDVPRKAALCDMGGCVEEEEGDAAAAAAAAAAASAAASAAESPITGLYSRGSCHVD</sequence>